<dbReference type="SUPFAM" id="SSF52540">
    <property type="entry name" value="P-loop containing nucleoside triphosphate hydrolases"/>
    <property type="match status" value="1"/>
</dbReference>
<evidence type="ECO:0000313" key="5">
    <source>
        <dbReference type="Proteomes" id="UP001458880"/>
    </source>
</evidence>
<dbReference type="PROSITE" id="PS50006">
    <property type="entry name" value="FHA_DOMAIN"/>
    <property type="match status" value="1"/>
</dbReference>
<dbReference type="PANTHER" id="PTHR10887">
    <property type="entry name" value="DNA2/NAM7 HELICASE FAMILY"/>
    <property type="match status" value="1"/>
</dbReference>
<dbReference type="SUPFAM" id="SSF49879">
    <property type="entry name" value="SMAD/FHA domain"/>
    <property type="match status" value="1"/>
</dbReference>
<evidence type="ECO:0000256" key="1">
    <source>
        <dbReference type="SAM" id="Coils"/>
    </source>
</evidence>
<dbReference type="SMART" id="SM00240">
    <property type="entry name" value="FHA"/>
    <property type="match status" value="1"/>
</dbReference>
<dbReference type="InterPro" id="IPR041677">
    <property type="entry name" value="DNA2/NAM7_AAA_11"/>
</dbReference>
<feature type="region of interest" description="Disordered" evidence="2">
    <location>
        <begin position="426"/>
        <end position="457"/>
    </location>
</feature>
<comment type="caution">
    <text evidence="4">The sequence shown here is derived from an EMBL/GenBank/DDBJ whole genome shotgun (WGS) entry which is preliminary data.</text>
</comment>
<dbReference type="Pfam" id="PF13086">
    <property type="entry name" value="AAA_11"/>
    <property type="match status" value="1"/>
</dbReference>
<dbReference type="Pfam" id="PF13087">
    <property type="entry name" value="AAA_12"/>
    <property type="match status" value="1"/>
</dbReference>
<dbReference type="EMBL" id="JASPKY010000044">
    <property type="protein sequence ID" value="KAK9745934.1"/>
    <property type="molecule type" value="Genomic_DNA"/>
</dbReference>
<feature type="region of interest" description="Disordered" evidence="2">
    <location>
        <begin position="480"/>
        <end position="545"/>
    </location>
</feature>
<feature type="domain" description="FHA" evidence="3">
    <location>
        <begin position="23"/>
        <end position="72"/>
    </location>
</feature>
<dbReference type="AlphaFoldDB" id="A0AAW1MHV9"/>
<dbReference type="InterPro" id="IPR045055">
    <property type="entry name" value="DNA2/NAM7-like"/>
</dbReference>
<dbReference type="InterPro" id="IPR008984">
    <property type="entry name" value="SMAD_FHA_dom_sf"/>
</dbReference>
<protein>
    <submittedName>
        <fullName evidence="4">AAA domain</fullName>
    </submittedName>
</protein>
<dbReference type="Proteomes" id="UP001458880">
    <property type="component" value="Unassembled WGS sequence"/>
</dbReference>
<dbReference type="Gene3D" id="3.40.50.300">
    <property type="entry name" value="P-loop containing nucleotide triphosphate hydrolases"/>
    <property type="match status" value="1"/>
</dbReference>
<feature type="compositionally biased region" description="Low complexity" evidence="2">
    <location>
        <begin position="445"/>
        <end position="455"/>
    </location>
</feature>
<evidence type="ECO:0000256" key="2">
    <source>
        <dbReference type="SAM" id="MobiDB-lite"/>
    </source>
</evidence>
<dbReference type="PANTHER" id="PTHR10887:SF495">
    <property type="entry name" value="HELICASE SENATAXIN ISOFORM X1-RELATED"/>
    <property type="match status" value="1"/>
</dbReference>
<dbReference type="CDD" id="cd18042">
    <property type="entry name" value="DEXXQc_SETX"/>
    <property type="match status" value="1"/>
</dbReference>
<dbReference type="GO" id="GO:0006369">
    <property type="term" value="P:termination of RNA polymerase II transcription"/>
    <property type="evidence" value="ECO:0007669"/>
    <property type="project" value="TreeGrafter"/>
</dbReference>
<dbReference type="GO" id="GO:0004386">
    <property type="term" value="F:helicase activity"/>
    <property type="evidence" value="ECO:0007669"/>
    <property type="project" value="InterPro"/>
</dbReference>
<dbReference type="CDD" id="cd00060">
    <property type="entry name" value="FHA"/>
    <property type="match status" value="1"/>
</dbReference>
<gene>
    <name evidence="4" type="ORF">QE152_g6565</name>
</gene>
<dbReference type="InterPro" id="IPR000253">
    <property type="entry name" value="FHA_dom"/>
</dbReference>
<proteinExistence type="predicted"/>
<dbReference type="Pfam" id="PF00498">
    <property type="entry name" value="FHA"/>
    <property type="match status" value="1"/>
</dbReference>
<dbReference type="InterPro" id="IPR027417">
    <property type="entry name" value="P-loop_NTPase"/>
</dbReference>
<feature type="compositionally biased region" description="Basic and acidic residues" evidence="2">
    <location>
        <begin position="372"/>
        <end position="382"/>
    </location>
</feature>
<dbReference type="GO" id="GO:0001147">
    <property type="term" value="F:transcription termination site sequence-specific DNA binding"/>
    <property type="evidence" value="ECO:0007669"/>
    <property type="project" value="TreeGrafter"/>
</dbReference>
<accession>A0AAW1MHV9</accession>
<dbReference type="Gene3D" id="2.60.200.20">
    <property type="match status" value="1"/>
</dbReference>
<evidence type="ECO:0000259" key="3">
    <source>
        <dbReference type="PROSITE" id="PS50006"/>
    </source>
</evidence>
<organism evidence="4 5">
    <name type="scientific">Popillia japonica</name>
    <name type="common">Japanese beetle</name>
    <dbReference type="NCBI Taxonomy" id="7064"/>
    <lineage>
        <taxon>Eukaryota</taxon>
        <taxon>Metazoa</taxon>
        <taxon>Ecdysozoa</taxon>
        <taxon>Arthropoda</taxon>
        <taxon>Hexapoda</taxon>
        <taxon>Insecta</taxon>
        <taxon>Pterygota</taxon>
        <taxon>Neoptera</taxon>
        <taxon>Endopterygota</taxon>
        <taxon>Coleoptera</taxon>
        <taxon>Polyphaga</taxon>
        <taxon>Scarabaeiformia</taxon>
        <taxon>Scarabaeidae</taxon>
        <taxon>Rutelinae</taxon>
        <taxon>Popillia</taxon>
    </lineage>
</organism>
<dbReference type="InterPro" id="IPR041679">
    <property type="entry name" value="DNA2/NAM7-like_C"/>
</dbReference>
<evidence type="ECO:0000313" key="4">
    <source>
        <dbReference type="EMBL" id="KAK9745934.1"/>
    </source>
</evidence>
<dbReference type="GO" id="GO:0016604">
    <property type="term" value="C:nuclear body"/>
    <property type="evidence" value="ECO:0007669"/>
    <property type="project" value="TreeGrafter"/>
</dbReference>
<keyword evidence="5" id="KW-1185">Reference proteome</keyword>
<feature type="region of interest" description="Disordered" evidence="2">
    <location>
        <begin position="325"/>
        <end position="385"/>
    </location>
</feature>
<feature type="coiled-coil region" evidence="1">
    <location>
        <begin position="965"/>
        <end position="1009"/>
    </location>
</feature>
<reference evidence="4 5" key="1">
    <citation type="journal article" date="2024" name="BMC Genomics">
        <title>De novo assembly and annotation of Popillia japonica's genome with initial clues to its potential as an invasive pest.</title>
        <authorList>
            <person name="Cucini C."/>
            <person name="Boschi S."/>
            <person name="Funari R."/>
            <person name="Cardaioli E."/>
            <person name="Iannotti N."/>
            <person name="Marturano G."/>
            <person name="Paoli F."/>
            <person name="Bruttini M."/>
            <person name="Carapelli A."/>
            <person name="Frati F."/>
            <person name="Nardi F."/>
        </authorList>
    </citation>
    <scope>NUCLEOTIDE SEQUENCE [LARGE SCALE GENOMIC DNA]</scope>
    <source>
        <strain evidence="4">DMR45628</strain>
    </source>
</reference>
<keyword evidence="1" id="KW-0175">Coiled coil</keyword>
<name>A0AAW1MHV9_POPJA</name>
<feature type="compositionally biased region" description="Polar residues" evidence="2">
    <location>
        <begin position="501"/>
        <end position="545"/>
    </location>
</feature>
<sequence>MNAEWSLKCICTEKIYNIDKPIFRLGRHREHDIVCSSVVISREHANFLLQDNKLFVKDLGSSNGTYINGRKVENPEGEVLKDQDVVSFGYPNHMVPCSQHKCFIYEVKDKSLENTTTDYIHSSHIKLPEAVNVNIKEEKDVPEIVDSNINQKQDDIKIKTENDSIVPMAWQPVQNVDNINNSVVKVESKTVIQNNEESYSVDDNVIVIDDDSDNNEISASQLFPLNDPFVKIKEELSKYDHVEEQAPVIVDSDDSIDFNILEILNDTPNVSSSVQNGIEENNCLEKIHLLIPNEHEKCNDENALPLNNDSTSTDRNETIATAIKTADRSSPIEINDNRTSNGRYPHILVKTTRNTKSKPKEIHKPPLKRRSTSPDKKSENKRQKLLSTTKIDVQPSTSGIRQLCRSRGYKSNVNTSLSKEDKLKIKEQRKQKLKKISIPAKDANLSKTSSSNLNSRPCVKISKSRGEFMLDEAIPINTRRKSVSTAQVTSKPIGAKKSAIKTRSASLSSEQPSTSNDPRFRSSDTFSNVATSNSPSTSNQSKTATATNVKSNIVDPLFNNNFLNSTRNGFFNRNSKEIAVSSKSTPFYNKQSFNDILNILNWKTQWLEEQKRLPSYPPVNKRAAVKMCNSFSSHNDYCNVVIPLLMIELWYELFDDWLAIDTLEKQAGRKFTCAIKEVENKPTYLTLKCTVYISKKHHISRKYVKENSIVILSVPMEKDRQHISQTLFGFVTYCEKRPIKEKDSMFDYLVRQVKPDVPYLQLSLQIIIKATPNKICLNKPMDGAVLISVVTALREFDAVYNLGSSLLSKFILDPKVEDYRILPNEAMNEDKTDTLNEVQEKVISEASQLCLGDSPGIYLVQGPPGTGKTTVIKNIVKKVIVNSAQKVRLLLTAPSNSAIDSLVIKIVKELKAGLLEDEKRKIKLVRVGPWNAVNDEIKPYLLDQFAKVDVTKTFLNENPAVRRDFNTLHNKKNKLKAEIEVAKELGSNIDELKGRLTAVEQEYESFAKNYMKQKYAKALDTAKRRIYDGSNIVCTTLSSCARLLELNRSRIDCCIVDEATQSKEAETLIPLLLGVTKLILVGDPQQLPAVVISPDAKHLECGQSLFQRIKKVFNHNPENPIRMLNVQHRMHPEISVFPNNEFYRGEHIEYE</sequence>